<dbReference type="AlphaFoldDB" id="A0A6N9NKK3"/>
<feature type="transmembrane region" description="Helical" evidence="1">
    <location>
        <begin position="176"/>
        <end position="193"/>
    </location>
</feature>
<feature type="transmembrane region" description="Helical" evidence="1">
    <location>
        <begin position="120"/>
        <end position="139"/>
    </location>
</feature>
<name>A0A6N9NKK3_9FLAO</name>
<reference evidence="2 3" key="1">
    <citation type="submission" date="2019-12" db="EMBL/GenBank/DDBJ databases">
        <authorList>
            <person name="Zhao J."/>
        </authorList>
    </citation>
    <scope>NUCLEOTIDE SEQUENCE [LARGE SCALE GENOMIC DNA]</scope>
    <source>
        <strain evidence="2 3">S-15</strain>
    </source>
</reference>
<sequence length="256" mass="29093">MESLILVCFYAFLAIWVVSLCNNLIYFITTKSDEFDSAFFNKTRSFSEALDDLHYLEKGLNKQFNSARNKIHFYKRNAELTRRRYSYYADKIEDGFIRLYLSQYLTKKEVFSKLDRPVRWHFNLVFVFVGIIIGALILYSGYLVFFDFNPITILINSVIAAFCVYIYMYIVSLNMLFFYFLVNFILYVLQIDCSKLYKNLGIMNFLTKNWSGFNGGGMAIGAGAVGSFHSYAGDGFGGYGGYGGGSFGGGGAGGSW</sequence>
<evidence type="ECO:0000256" key="1">
    <source>
        <dbReference type="SAM" id="Phobius"/>
    </source>
</evidence>
<accession>A0A6N9NKK3</accession>
<feature type="transmembrane region" description="Helical" evidence="1">
    <location>
        <begin position="151"/>
        <end position="170"/>
    </location>
</feature>
<comment type="caution">
    <text evidence="2">The sequence shown here is derived from an EMBL/GenBank/DDBJ whole genome shotgun (WGS) entry which is preliminary data.</text>
</comment>
<organism evidence="2 3">
    <name type="scientific">Acidiluteibacter ferrifornacis</name>
    <dbReference type="NCBI Taxonomy" id="2692424"/>
    <lineage>
        <taxon>Bacteria</taxon>
        <taxon>Pseudomonadati</taxon>
        <taxon>Bacteroidota</taxon>
        <taxon>Flavobacteriia</taxon>
        <taxon>Flavobacteriales</taxon>
        <taxon>Cryomorphaceae</taxon>
        <taxon>Acidiluteibacter</taxon>
    </lineage>
</organism>
<gene>
    <name evidence="2" type="ORF">GQN54_06180</name>
</gene>
<dbReference type="EMBL" id="WWNE01000005">
    <property type="protein sequence ID" value="NBG65697.1"/>
    <property type="molecule type" value="Genomic_DNA"/>
</dbReference>
<evidence type="ECO:0000313" key="3">
    <source>
        <dbReference type="Proteomes" id="UP000470771"/>
    </source>
</evidence>
<keyword evidence="1" id="KW-1133">Transmembrane helix</keyword>
<dbReference type="RefSeq" id="WP_160632639.1">
    <property type="nucleotide sequence ID" value="NZ_WWNE01000005.1"/>
</dbReference>
<keyword evidence="1" id="KW-0472">Membrane</keyword>
<keyword evidence="1" id="KW-0812">Transmembrane</keyword>
<dbReference type="Proteomes" id="UP000470771">
    <property type="component" value="Unassembled WGS sequence"/>
</dbReference>
<keyword evidence="3" id="KW-1185">Reference proteome</keyword>
<evidence type="ECO:0000313" key="2">
    <source>
        <dbReference type="EMBL" id="NBG65697.1"/>
    </source>
</evidence>
<protein>
    <recommendedName>
        <fullName evidence="4">DUF2207 domain-containing protein</fullName>
    </recommendedName>
</protein>
<proteinExistence type="predicted"/>
<evidence type="ECO:0008006" key="4">
    <source>
        <dbReference type="Google" id="ProtNLM"/>
    </source>
</evidence>
<feature type="transmembrane region" description="Helical" evidence="1">
    <location>
        <begin position="7"/>
        <end position="28"/>
    </location>
</feature>